<dbReference type="EMBL" id="FNHG01000016">
    <property type="protein sequence ID" value="SDM62460.1"/>
    <property type="molecule type" value="Genomic_DNA"/>
</dbReference>
<evidence type="ECO:0000313" key="15">
    <source>
        <dbReference type="EMBL" id="SDM62460.1"/>
    </source>
</evidence>
<keyword evidence="11 13" id="KW-0030">Aminoacyl-tRNA synthetase</keyword>
<dbReference type="NCBIfam" id="TIGR00435">
    <property type="entry name" value="cysS"/>
    <property type="match status" value="1"/>
</dbReference>
<dbReference type="Proteomes" id="UP000199759">
    <property type="component" value="Unassembled WGS sequence"/>
</dbReference>
<organism evidence="15 16">
    <name type="scientific">Maricaulis salignorans</name>
    <dbReference type="NCBI Taxonomy" id="144026"/>
    <lineage>
        <taxon>Bacteria</taxon>
        <taxon>Pseudomonadati</taxon>
        <taxon>Pseudomonadota</taxon>
        <taxon>Alphaproteobacteria</taxon>
        <taxon>Maricaulales</taxon>
        <taxon>Maricaulaceae</taxon>
        <taxon>Maricaulis</taxon>
    </lineage>
</organism>
<evidence type="ECO:0000256" key="11">
    <source>
        <dbReference type="ARBA" id="ARBA00023146"/>
    </source>
</evidence>
<dbReference type="GO" id="GO:0008270">
    <property type="term" value="F:zinc ion binding"/>
    <property type="evidence" value="ECO:0007669"/>
    <property type="project" value="UniProtKB-UniRule"/>
</dbReference>
<feature type="binding site" evidence="13">
    <location>
        <position position="273"/>
    </location>
    <ligand>
        <name>ATP</name>
        <dbReference type="ChEBI" id="CHEBI:30616"/>
    </ligand>
</feature>
<evidence type="ECO:0000259" key="14">
    <source>
        <dbReference type="SMART" id="SM00840"/>
    </source>
</evidence>
<keyword evidence="7 13" id="KW-0547">Nucleotide-binding</keyword>
<dbReference type="SUPFAM" id="SSF47323">
    <property type="entry name" value="Anticodon-binding domain of a subclass of class I aminoacyl-tRNA synthetases"/>
    <property type="match status" value="1"/>
</dbReference>
<dbReference type="GO" id="GO:0004817">
    <property type="term" value="F:cysteine-tRNA ligase activity"/>
    <property type="evidence" value="ECO:0007669"/>
    <property type="project" value="UniProtKB-UniRule"/>
</dbReference>
<comment type="subcellular location">
    <subcellularLocation>
        <location evidence="1 13">Cytoplasm</location>
    </subcellularLocation>
</comment>
<evidence type="ECO:0000256" key="7">
    <source>
        <dbReference type="ARBA" id="ARBA00022741"/>
    </source>
</evidence>
<dbReference type="InterPro" id="IPR056411">
    <property type="entry name" value="CysS_C"/>
</dbReference>
<dbReference type="OrthoDB" id="9815130at2"/>
<dbReference type="InterPro" id="IPR014729">
    <property type="entry name" value="Rossmann-like_a/b/a_fold"/>
</dbReference>
<dbReference type="PRINTS" id="PR00983">
    <property type="entry name" value="TRNASYNTHCYS"/>
</dbReference>
<name>A0A1G9URE3_9PROT</name>
<keyword evidence="9 13" id="KW-0067">ATP-binding</keyword>
<dbReference type="RefSeq" id="WP_091771008.1">
    <property type="nucleotide sequence ID" value="NZ_FNHG01000016.1"/>
</dbReference>
<protein>
    <recommendedName>
        <fullName evidence="13">Cysteine--tRNA ligase</fullName>
        <ecNumber evidence="13">6.1.1.16</ecNumber>
    </recommendedName>
    <alternativeName>
        <fullName evidence="13">Cysteinyl-tRNA synthetase</fullName>
        <shortName evidence="13">CysRS</shortName>
    </alternativeName>
</protein>
<proteinExistence type="inferred from homology"/>
<feature type="binding site" evidence="13">
    <location>
        <position position="237"/>
    </location>
    <ligand>
        <name>Zn(2+)</name>
        <dbReference type="ChEBI" id="CHEBI:29105"/>
    </ligand>
</feature>
<dbReference type="EC" id="6.1.1.16" evidence="13"/>
<dbReference type="InterPro" id="IPR009080">
    <property type="entry name" value="tRNAsynth_Ia_anticodon-bd"/>
</dbReference>
<evidence type="ECO:0000256" key="9">
    <source>
        <dbReference type="ARBA" id="ARBA00022840"/>
    </source>
</evidence>
<evidence type="ECO:0000256" key="13">
    <source>
        <dbReference type="HAMAP-Rule" id="MF_00041"/>
    </source>
</evidence>
<dbReference type="Gene3D" id="3.40.50.620">
    <property type="entry name" value="HUPs"/>
    <property type="match status" value="1"/>
</dbReference>
<comment type="cofactor">
    <cofactor evidence="13">
        <name>Zn(2+)</name>
        <dbReference type="ChEBI" id="CHEBI:29105"/>
    </cofactor>
    <text evidence="13">Binds 1 zinc ion per subunit.</text>
</comment>
<evidence type="ECO:0000256" key="1">
    <source>
        <dbReference type="ARBA" id="ARBA00004496"/>
    </source>
</evidence>
<dbReference type="SUPFAM" id="SSF52374">
    <property type="entry name" value="Nucleotidylyl transferase"/>
    <property type="match status" value="1"/>
</dbReference>
<evidence type="ECO:0000256" key="3">
    <source>
        <dbReference type="ARBA" id="ARBA00011245"/>
    </source>
</evidence>
<feature type="binding site" evidence="13">
    <location>
        <position position="241"/>
    </location>
    <ligand>
        <name>Zn(2+)</name>
        <dbReference type="ChEBI" id="CHEBI:29105"/>
    </ligand>
</feature>
<dbReference type="Gene3D" id="1.20.120.1910">
    <property type="entry name" value="Cysteine-tRNA ligase, C-terminal anti-codon recognition domain"/>
    <property type="match status" value="1"/>
</dbReference>
<dbReference type="GO" id="GO:0005829">
    <property type="term" value="C:cytosol"/>
    <property type="evidence" value="ECO:0007669"/>
    <property type="project" value="TreeGrafter"/>
</dbReference>
<dbReference type="GO" id="GO:0006423">
    <property type="term" value="P:cysteinyl-tRNA aminoacylation"/>
    <property type="evidence" value="ECO:0007669"/>
    <property type="project" value="UniProtKB-UniRule"/>
</dbReference>
<accession>A0A1G9URE3</accession>
<comment type="similarity">
    <text evidence="2 13">Belongs to the class-I aminoacyl-tRNA synthetase family.</text>
</comment>
<dbReference type="InterPro" id="IPR024909">
    <property type="entry name" value="Cys-tRNA/MSH_ligase"/>
</dbReference>
<evidence type="ECO:0000256" key="6">
    <source>
        <dbReference type="ARBA" id="ARBA00022723"/>
    </source>
</evidence>
<feature type="short sequence motif" description="'HIGH' region" evidence="13">
    <location>
        <begin position="32"/>
        <end position="42"/>
    </location>
</feature>
<comment type="subunit">
    <text evidence="3 13">Monomer.</text>
</comment>
<dbReference type="Pfam" id="PF23493">
    <property type="entry name" value="CysS_C"/>
    <property type="match status" value="1"/>
</dbReference>
<dbReference type="Pfam" id="PF01406">
    <property type="entry name" value="tRNA-synt_1e"/>
    <property type="match status" value="1"/>
</dbReference>
<feature type="binding site" evidence="13">
    <location>
        <position position="212"/>
    </location>
    <ligand>
        <name>Zn(2+)</name>
        <dbReference type="ChEBI" id="CHEBI:29105"/>
    </ligand>
</feature>
<keyword evidence="8 13" id="KW-0862">Zinc</keyword>
<dbReference type="GO" id="GO:0005524">
    <property type="term" value="F:ATP binding"/>
    <property type="evidence" value="ECO:0007669"/>
    <property type="project" value="UniProtKB-UniRule"/>
</dbReference>
<dbReference type="PANTHER" id="PTHR10890:SF3">
    <property type="entry name" value="CYSTEINE--TRNA LIGASE, CYTOPLASMIC"/>
    <property type="match status" value="1"/>
</dbReference>
<dbReference type="CDD" id="cd00672">
    <property type="entry name" value="CysRS_core"/>
    <property type="match status" value="1"/>
</dbReference>
<reference evidence="15 16" key="1">
    <citation type="submission" date="2016-10" db="EMBL/GenBank/DDBJ databases">
        <authorList>
            <person name="de Groot N.N."/>
        </authorList>
    </citation>
    <scope>NUCLEOTIDE SEQUENCE [LARGE SCALE GENOMIC DNA]</scope>
    <source>
        <strain evidence="15 16">DSM 16077</strain>
    </source>
</reference>
<evidence type="ECO:0000256" key="12">
    <source>
        <dbReference type="ARBA" id="ARBA00047398"/>
    </source>
</evidence>
<dbReference type="PANTHER" id="PTHR10890">
    <property type="entry name" value="CYSTEINYL-TRNA SYNTHETASE"/>
    <property type="match status" value="1"/>
</dbReference>
<feature type="domain" description="Cysteinyl-tRNA synthetase class Ia DALR" evidence="14">
    <location>
        <begin position="343"/>
        <end position="402"/>
    </location>
</feature>
<keyword evidence="5 13" id="KW-0436">Ligase</keyword>
<evidence type="ECO:0000256" key="8">
    <source>
        <dbReference type="ARBA" id="ARBA00022833"/>
    </source>
</evidence>
<evidence type="ECO:0000256" key="10">
    <source>
        <dbReference type="ARBA" id="ARBA00022917"/>
    </source>
</evidence>
<evidence type="ECO:0000256" key="4">
    <source>
        <dbReference type="ARBA" id="ARBA00022490"/>
    </source>
</evidence>
<keyword evidence="6 13" id="KW-0479">Metal-binding</keyword>
<dbReference type="AlphaFoldDB" id="A0A1G9URE3"/>
<dbReference type="InterPro" id="IPR032678">
    <property type="entry name" value="tRNA-synt_1_cat_dom"/>
</dbReference>
<sequence>MASLTLFDTMARHKRPFEPIDPDRVTMYVCGPTVYNYAHIGNARPVVVFDVLYRILRREFGVDHVTYARNITDVDDKIIAAARELGEPMSEITEKFAAIYNADMAALGALPPTITPKATEHIGQMIGMIQSLVYGGHAYEADGHVLFDVDSFEKYGKLSNRDLEDMIAGARVEVAAYKRNPADFVLWKPAADDEPGWDSQWGRGRPGWHLECSAMSAAHLGDTIDIHGGGVDLVFPHHENEIAQSVCAHDGAPMANYWLHNGFLTMGTDKMSKSLGNVQLVHDLTEHYSGEVLRYALLTAHYRAPLTWTTDLLTKTRRALDRVYGVLRRLGAVEAAETEAPEAFLEALYDDLNTPKALSELFQIAGEANKADTDEAKARAKGELLAAGALLGIGQGDPDEWFGLNELDAAERAAIDDLIVKRQVARETKDWAAADAVRAELTALNVQVDDGPEGSTWRKLEQA</sequence>
<evidence type="ECO:0000256" key="2">
    <source>
        <dbReference type="ARBA" id="ARBA00005594"/>
    </source>
</evidence>
<dbReference type="SMART" id="SM00840">
    <property type="entry name" value="DALR_2"/>
    <property type="match status" value="1"/>
</dbReference>
<dbReference type="Pfam" id="PF09190">
    <property type="entry name" value="DALR_2"/>
    <property type="match status" value="1"/>
</dbReference>
<dbReference type="InterPro" id="IPR015273">
    <property type="entry name" value="Cys-tRNA-synt_Ia_DALR"/>
</dbReference>
<evidence type="ECO:0000256" key="5">
    <source>
        <dbReference type="ARBA" id="ARBA00022598"/>
    </source>
</evidence>
<dbReference type="FunFam" id="3.40.50.620:FF:000068">
    <property type="entry name" value="Cysteine--tRNA ligase"/>
    <property type="match status" value="1"/>
</dbReference>
<feature type="binding site" evidence="13">
    <location>
        <position position="30"/>
    </location>
    <ligand>
        <name>Zn(2+)</name>
        <dbReference type="ChEBI" id="CHEBI:29105"/>
    </ligand>
</feature>
<feature type="short sequence motif" description="'KMSKS' region" evidence="13">
    <location>
        <begin position="270"/>
        <end position="274"/>
    </location>
</feature>
<dbReference type="InterPro" id="IPR015803">
    <property type="entry name" value="Cys-tRNA-ligase"/>
</dbReference>
<evidence type="ECO:0000313" key="16">
    <source>
        <dbReference type="Proteomes" id="UP000199759"/>
    </source>
</evidence>
<keyword evidence="4 13" id="KW-0963">Cytoplasm</keyword>
<gene>
    <name evidence="13" type="primary">cysS</name>
    <name evidence="15" type="ORF">SAMN04488568_11628</name>
</gene>
<dbReference type="HAMAP" id="MF_00041">
    <property type="entry name" value="Cys_tRNA_synth"/>
    <property type="match status" value="1"/>
</dbReference>
<keyword evidence="16" id="KW-1185">Reference proteome</keyword>
<dbReference type="STRING" id="144026.SAMN04488568_11628"/>
<keyword evidence="10 13" id="KW-0648">Protein biosynthesis</keyword>
<comment type="catalytic activity">
    <reaction evidence="12 13">
        <text>tRNA(Cys) + L-cysteine + ATP = L-cysteinyl-tRNA(Cys) + AMP + diphosphate</text>
        <dbReference type="Rhea" id="RHEA:17773"/>
        <dbReference type="Rhea" id="RHEA-COMP:9661"/>
        <dbReference type="Rhea" id="RHEA-COMP:9679"/>
        <dbReference type="ChEBI" id="CHEBI:30616"/>
        <dbReference type="ChEBI" id="CHEBI:33019"/>
        <dbReference type="ChEBI" id="CHEBI:35235"/>
        <dbReference type="ChEBI" id="CHEBI:78442"/>
        <dbReference type="ChEBI" id="CHEBI:78517"/>
        <dbReference type="ChEBI" id="CHEBI:456215"/>
        <dbReference type="EC" id="6.1.1.16"/>
    </reaction>
</comment>